<proteinExistence type="predicted"/>
<gene>
    <name evidence="3" type="ORF">HP548_12420</name>
</gene>
<dbReference type="Proteomes" id="UP000577724">
    <property type="component" value="Unassembled WGS sequence"/>
</dbReference>
<dbReference type="PROSITE" id="PS00626">
    <property type="entry name" value="RCC1_2"/>
    <property type="match status" value="1"/>
</dbReference>
<evidence type="ECO:0000256" key="1">
    <source>
        <dbReference type="ARBA" id="ARBA00022737"/>
    </source>
</evidence>
<dbReference type="GeneID" id="97131521"/>
<organism evidence="3 4">
    <name type="scientific">Paenibacillus taichungensis</name>
    <dbReference type="NCBI Taxonomy" id="484184"/>
    <lineage>
        <taxon>Bacteria</taxon>
        <taxon>Bacillati</taxon>
        <taxon>Bacillota</taxon>
        <taxon>Bacilli</taxon>
        <taxon>Bacillales</taxon>
        <taxon>Paenibacillaceae</taxon>
        <taxon>Paenibacillus</taxon>
    </lineage>
</organism>
<dbReference type="InterPro" id="IPR058923">
    <property type="entry name" value="RCC1-like_dom"/>
</dbReference>
<dbReference type="Pfam" id="PF00415">
    <property type="entry name" value="RCC1"/>
    <property type="match status" value="1"/>
</dbReference>
<name>A0ABX2MLE7_9BACL</name>
<dbReference type="InterPro" id="IPR009091">
    <property type="entry name" value="RCC1/BLIP-II"/>
</dbReference>
<dbReference type="Pfam" id="PF25390">
    <property type="entry name" value="WD40_RLD"/>
    <property type="match status" value="1"/>
</dbReference>
<evidence type="ECO:0000259" key="2">
    <source>
        <dbReference type="Pfam" id="PF25390"/>
    </source>
</evidence>
<sequence>MNWRRVIKIMLIILVGGSVAFESSAKIYADQQLSKEPLIYTGGSFTGVINSDGSVWSWGDNRYGQLGRGEITKRDPVPKLANNMKVNILQVSTAVDSTYALSSEGEILAWGYNHDFDLGNGDVKHGMIPSPVLKNSNQKLTDIISVDGGEHHGAAVRKDGTVWSWGVNKRGQLGIGSKSSYREYATQVKGPGGVGYLNNIASVSAGYRHTVAIDADGTLWAWGDNSTGALGKPDILSSNIPVHLGDAFNQVKAISAGLGFTIALKSDGTVWSWGYNGDGELGDGTLQDSYTPVQVKGPTGEGFLDQIVAIRSGEDHTLALRVDGTVWSWGANYNGQLGVPSASSKGSNIPVQIELKDEFGRFIEIQSLDAFSDHSIALSKDKQLFTWGGNSSGNLGVGDTKSRLAPVKVDWRDSTPVYNTSYIYDANGRVLRKTISQKEGTTLYTYQYIYDFNGNLKNIQIVMP</sequence>
<evidence type="ECO:0000313" key="4">
    <source>
        <dbReference type="Proteomes" id="UP000577724"/>
    </source>
</evidence>
<dbReference type="PRINTS" id="PR00633">
    <property type="entry name" value="RCCNDNSATION"/>
</dbReference>
<dbReference type="Pfam" id="PF13540">
    <property type="entry name" value="RCC1_2"/>
    <property type="match status" value="1"/>
</dbReference>
<keyword evidence="4" id="KW-1185">Reference proteome</keyword>
<reference evidence="3 4" key="1">
    <citation type="submission" date="2020-05" db="EMBL/GenBank/DDBJ databases">
        <title>Genome Sequencing of Type Strains.</title>
        <authorList>
            <person name="Lemaire J.F."/>
            <person name="Inderbitzin P."/>
            <person name="Gregorio O.A."/>
            <person name="Collins S.B."/>
            <person name="Wespe N."/>
            <person name="Knight-Connoni V."/>
        </authorList>
    </citation>
    <scope>NUCLEOTIDE SEQUENCE [LARGE SCALE GENOMIC DNA]</scope>
    <source>
        <strain evidence="3 4">DSM 19942</strain>
    </source>
</reference>
<dbReference type="InterPro" id="IPR051625">
    <property type="entry name" value="Signaling_Regulatory_Domain"/>
</dbReference>
<protein>
    <recommendedName>
        <fullName evidence="2">RCC1-like domain-containing protein</fullName>
    </recommendedName>
</protein>
<dbReference type="Gene3D" id="2.130.10.30">
    <property type="entry name" value="Regulator of chromosome condensation 1/beta-lactamase-inhibitor protein II"/>
    <property type="match status" value="2"/>
</dbReference>
<dbReference type="RefSeq" id="WP_175381816.1">
    <property type="nucleotide sequence ID" value="NZ_CBCRYD010000039.1"/>
</dbReference>
<dbReference type="PROSITE" id="PS50012">
    <property type="entry name" value="RCC1_3"/>
    <property type="match status" value="7"/>
</dbReference>
<dbReference type="EMBL" id="JABMCC010000107">
    <property type="protein sequence ID" value="NUU54881.1"/>
    <property type="molecule type" value="Genomic_DNA"/>
</dbReference>
<accession>A0ABX2MLE7</accession>
<dbReference type="InterPro" id="IPR000408">
    <property type="entry name" value="Reg_chr_condens"/>
</dbReference>
<keyword evidence="1" id="KW-0677">Repeat</keyword>
<evidence type="ECO:0000313" key="3">
    <source>
        <dbReference type="EMBL" id="NUU54881.1"/>
    </source>
</evidence>
<feature type="domain" description="RCC1-like" evidence="2">
    <location>
        <begin position="39"/>
        <end position="301"/>
    </location>
</feature>
<dbReference type="PANTHER" id="PTHR22872">
    <property type="entry name" value="BTK-BINDING PROTEIN-RELATED"/>
    <property type="match status" value="1"/>
</dbReference>
<comment type="caution">
    <text evidence="3">The sequence shown here is derived from an EMBL/GenBank/DDBJ whole genome shotgun (WGS) entry which is preliminary data.</text>
</comment>
<dbReference type="SUPFAM" id="SSF50985">
    <property type="entry name" value="RCC1/BLIP-II"/>
    <property type="match status" value="2"/>
</dbReference>